<reference evidence="3" key="1">
    <citation type="submission" date="2022-06" db="EMBL/GenBank/DDBJ databases">
        <title>Aquibacillus sp. a new bacterium isolated from soil saline samples.</title>
        <authorList>
            <person name="Galisteo C."/>
            <person name="De La Haba R."/>
            <person name="Sanchez-Porro C."/>
            <person name="Ventosa A."/>
        </authorList>
    </citation>
    <scope>NUCLEOTIDE SEQUENCE</scope>
    <source>
        <strain evidence="3">JCM 12387</strain>
    </source>
</reference>
<keyword evidence="1" id="KW-0472">Membrane</keyword>
<evidence type="ECO:0000313" key="3">
    <source>
        <dbReference type="EMBL" id="MDC3420210.1"/>
    </source>
</evidence>
<accession>A0A9X3WKB3</accession>
<keyword evidence="1" id="KW-0812">Transmembrane</keyword>
<feature type="transmembrane region" description="Helical" evidence="1">
    <location>
        <begin position="27"/>
        <end position="49"/>
    </location>
</feature>
<feature type="domain" description="YrhK" evidence="2">
    <location>
        <begin position="23"/>
        <end position="79"/>
    </location>
</feature>
<keyword evidence="1" id="KW-1133">Transmembrane helix</keyword>
<dbReference type="Pfam" id="PF14145">
    <property type="entry name" value="YrhK"/>
    <property type="match status" value="1"/>
</dbReference>
<evidence type="ECO:0000313" key="4">
    <source>
        <dbReference type="Proteomes" id="UP001145072"/>
    </source>
</evidence>
<dbReference type="InterPro" id="IPR025424">
    <property type="entry name" value="YrhK_domain"/>
</dbReference>
<comment type="caution">
    <text evidence="3">The sequence shown here is derived from an EMBL/GenBank/DDBJ whole genome shotgun (WGS) entry which is preliminary data.</text>
</comment>
<protein>
    <submittedName>
        <fullName evidence="3">YrhK family protein</fullName>
    </submittedName>
</protein>
<dbReference type="EMBL" id="JAMQJZ010000004">
    <property type="protein sequence ID" value="MDC3420210.1"/>
    <property type="molecule type" value="Genomic_DNA"/>
</dbReference>
<dbReference type="AlphaFoldDB" id="A0A9X3WKB3"/>
<gene>
    <name evidence="3" type="ORF">NC661_07480</name>
</gene>
<evidence type="ECO:0000256" key="1">
    <source>
        <dbReference type="SAM" id="Phobius"/>
    </source>
</evidence>
<name>A0A9X3WKB3_9BACI</name>
<feature type="transmembrane region" description="Helical" evidence="1">
    <location>
        <begin position="55"/>
        <end position="73"/>
    </location>
</feature>
<dbReference type="Proteomes" id="UP001145072">
    <property type="component" value="Unassembled WGS sequence"/>
</dbReference>
<sequence>MQNRRDNDYVEVLLGKYDLFFKKSYQIIYNINDFLIALWFLIGSILFFYESLKNIGIWLFVIASVQYSIRPLIRIIHSIHLKRYIQQKDRDHRA</sequence>
<keyword evidence="4" id="KW-1185">Reference proteome</keyword>
<proteinExistence type="predicted"/>
<organism evidence="3 4">
    <name type="scientific">Aquibacillus koreensis</name>
    <dbReference type="NCBI Taxonomy" id="279446"/>
    <lineage>
        <taxon>Bacteria</taxon>
        <taxon>Bacillati</taxon>
        <taxon>Bacillota</taxon>
        <taxon>Bacilli</taxon>
        <taxon>Bacillales</taxon>
        <taxon>Bacillaceae</taxon>
        <taxon>Aquibacillus</taxon>
    </lineage>
</organism>
<dbReference type="RefSeq" id="WP_259868709.1">
    <property type="nucleotide sequence ID" value="NZ_JAMQJZ010000004.1"/>
</dbReference>
<evidence type="ECO:0000259" key="2">
    <source>
        <dbReference type="Pfam" id="PF14145"/>
    </source>
</evidence>